<keyword evidence="1" id="KW-1133">Transmembrane helix</keyword>
<dbReference type="AlphaFoldDB" id="A0A284VP59"/>
<evidence type="ECO:0000313" key="3">
    <source>
        <dbReference type="Proteomes" id="UP000218615"/>
    </source>
</evidence>
<keyword evidence="3" id="KW-1185">Reference proteome</keyword>
<gene>
    <name evidence="2" type="ORF">MNV_2140002</name>
</gene>
<dbReference type="Proteomes" id="UP000218615">
    <property type="component" value="Unassembled WGS sequence"/>
</dbReference>
<proteinExistence type="predicted"/>
<evidence type="ECO:0000256" key="1">
    <source>
        <dbReference type="SAM" id="Phobius"/>
    </source>
</evidence>
<sequence>MSNAPLVGVTVSIVGAALTTGTNAILTSIIVMSSAPNCIPLFLIFYFLL</sequence>
<feature type="transmembrane region" description="Helical" evidence="1">
    <location>
        <begin position="26"/>
        <end position="48"/>
    </location>
</feature>
<accession>A0A284VP59</accession>
<dbReference type="EMBL" id="FZMP01000129">
    <property type="protein sequence ID" value="SNQ60967.1"/>
    <property type="molecule type" value="Genomic_DNA"/>
</dbReference>
<keyword evidence="1" id="KW-0472">Membrane</keyword>
<evidence type="ECO:0000313" key="2">
    <source>
        <dbReference type="EMBL" id="SNQ60967.1"/>
    </source>
</evidence>
<reference evidence="3" key="1">
    <citation type="submission" date="2017-06" db="EMBL/GenBank/DDBJ databases">
        <authorList>
            <person name="Cremers G."/>
        </authorList>
    </citation>
    <scope>NUCLEOTIDE SEQUENCE [LARGE SCALE GENOMIC DNA]</scope>
</reference>
<name>A0A284VP59_9EURY</name>
<protein>
    <submittedName>
        <fullName evidence="2">Uncharacterized protein</fullName>
    </submittedName>
</protein>
<organism evidence="2 3">
    <name type="scientific">Candidatus Methanoperedens nitratireducens</name>
    <dbReference type="NCBI Taxonomy" id="1392998"/>
    <lineage>
        <taxon>Archaea</taxon>
        <taxon>Methanobacteriati</taxon>
        <taxon>Methanobacteriota</taxon>
        <taxon>Stenosarchaea group</taxon>
        <taxon>Methanomicrobia</taxon>
        <taxon>Methanosarcinales</taxon>
        <taxon>ANME-2 cluster</taxon>
        <taxon>Candidatus Methanoperedentaceae</taxon>
        <taxon>Candidatus Methanoperedens</taxon>
    </lineage>
</organism>
<keyword evidence="1" id="KW-0812">Transmembrane</keyword>